<dbReference type="InterPro" id="IPR029044">
    <property type="entry name" value="Nucleotide-diphossugar_trans"/>
</dbReference>
<keyword evidence="2" id="KW-0808">Transferase</keyword>
<dbReference type="CDD" id="cd02511">
    <property type="entry name" value="Beta4Glucosyltransferase"/>
    <property type="match status" value="1"/>
</dbReference>
<evidence type="ECO:0000259" key="1">
    <source>
        <dbReference type="Pfam" id="PF00535"/>
    </source>
</evidence>
<dbReference type="RefSeq" id="WP_268043178.1">
    <property type="nucleotide sequence ID" value="NZ_CP104064.1"/>
</dbReference>
<protein>
    <submittedName>
        <fullName evidence="2">Glycosyltransferase</fullName>
        <ecNumber evidence="2">2.4.-.-</ecNumber>
    </submittedName>
</protein>
<dbReference type="Gene3D" id="3.90.550.10">
    <property type="entry name" value="Spore Coat Polysaccharide Biosynthesis Protein SpsA, Chain A"/>
    <property type="match status" value="1"/>
</dbReference>
<dbReference type="PANTHER" id="PTHR43630:SF2">
    <property type="entry name" value="GLYCOSYLTRANSFERASE"/>
    <property type="match status" value="1"/>
</dbReference>
<evidence type="ECO:0000313" key="2">
    <source>
        <dbReference type="EMBL" id="WAH35889.1"/>
    </source>
</evidence>
<dbReference type="PANTHER" id="PTHR43630">
    <property type="entry name" value="POLY-BETA-1,6-N-ACETYL-D-GLUCOSAMINE SYNTHASE"/>
    <property type="match status" value="1"/>
</dbReference>
<dbReference type="InterPro" id="IPR001173">
    <property type="entry name" value="Glyco_trans_2-like"/>
</dbReference>
<gene>
    <name evidence="2" type="ORF">NZD86_16685</name>
</gene>
<organism evidence="2 3">
    <name type="scientific">Alicyclobacillus dauci</name>
    <dbReference type="NCBI Taxonomy" id="1475485"/>
    <lineage>
        <taxon>Bacteria</taxon>
        <taxon>Bacillati</taxon>
        <taxon>Bacillota</taxon>
        <taxon>Bacilli</taxon>
        <taxon>Bacillales</taxon>
        <taxon>Alicyclobacillaceae</taxon>
        <taxon>Alicyclobacillus</taxon>
    </lineage>
</organism>
<dbReference type="GO" id="GO:0016757">
    <property type="term" value="F:glycosyltransferase activity"/>
    <property type="evidence" value="ECO:0007669"/>
    <property type="project" value="UniProtKB-KW"/>
</dbReference>
<reference evidence="2" key="1">
    <citation type="submission" date="2022-08" db="EMBL/GenBank/DDBJ databases">
        <title>Alicyclobacillus dauci DSM2870, complete genome.</title>
        <authorList>
            <person name="Wang Q."/>
            <person name="Cai R."/>
            <person name="Wang Z."/>
        </authorList>
    </citation>
    <scope>NUCLEOTIDE SEQUENCE</scope>
    <source>
        <strain evidence="2">DSM 28700</strain>
    </source>
</reference>
<dbReference type="Pfam" id="PF00535">
    <property type="entry name" value="Glycos_transf_2"/>
    <property type="match status" value="1"/>
</dbReference>
<sequence length="357" mass="41970">MINISLCMIVKNESGVISRCLDSVKDIVDEIIIVDTGSTDNTKAIVSRYTDKVFDFEWNDDFASARNFAFSHASIDYILWLDADDVLLEPERQKLLQLKQTLDPAVDAVSMHYHLAFDSEGNVTSSLRRNRLVKRLNGFQWHGAVHEYLAVGGNILNSDIAITHHPVEHDSDRNFRIYERRLAAGETFTPRDLFYYANECLDHKKYEQAIEYYLKFLNSKQGWVEDNIRACGKLADCYDHLGDIERERKYTLKSFEYDTPRAEFCCRLGYGFMQKTEWQKAIFWYKLATQLEKPKDSWGFFNEVCWTWLPHIQLCVCYDRLGEYKLAYEHNEIARKYRPNDEQVLHNKKYLESVINK</sequence>
<dbReference type="Proteomes" id="UP001164803">
    <property type="component" value="Chromosome"/>
</dbReference>
<keyword evidence="3" id="KW-1185">Reference proteome</keyword>
<dbReference type="SUPFAM" id="SSF48452">
    <property type="entry name" value="TPR-like"/>
    <property type="match status" value="1"/>
</dbReference>
<dbReference type="EC" id="2.4.-.-" evidence="2"/>
<feature type="domain" description="Glycosyltransferase 2-like" evidence="1">
    <location>
        <begin position="5"/>
        <end position="117"/>
    </location>
</feature>
<dbReference type="EMBL" id="CP104064">
    <property type="protein sequence ID" value="WAH35889.1"/>
    <property type="molecule type" value="Genomic_DNA"/>
</dbReference>
<dbReference type="InterPro" id="IPR019734">
    <property type="entry name" value="TPR_rpt"/>
</dbReference>
<name>A0ABY6YZK0_9BACL</name>
<dbReference type="InterPro" id="IPR011990">
    <property type="entry name" value="TPR-like_helical_dom_sf"/>
</dbReference>
<dbReference type="Gene3D" id="1.25.40.10">
    <property type="entry name" value="Tetratricopeptide repeat domain"/>
    <property type="match status" value="2"/>
</dbReference>
<dbReference type="SMART" id="SM00028">
    <property type="entry name" value="TPR"/>
    <property type="match status" value="4"/>
</dbReference>
<dbReference type="SUPFAM" id="SSF53448">
    <property type="entry name" value="Nucleotide-diphospho-sugar transferases"/>
    <property type="match status" value="1"/>
</dbReference>
<evidence type="ECO:0000313" key="3">
    <source>
        <dbReference type="Proteomes" id="UP001164803"/>
    </source>
</evidence>
<keyword evidence="2" id="KW-0328">Glycosyltransferase</keyword>
<accession>A0ABY6YZK0</accession>
<proteinExistence type="predicted"/>